<protein>
    <submittedName>
        <fullName evidence="2">Uncharacterized protein</fullName>
    </submittedName>
</protein>
<name>A0ABQ3JBH9_9PSEU</name>
<feature type="signal peptide" evidence="1">
    <location>
        <begin position="1"/>
        <end position="27"/>
    </location>
</feature>
<proteinExistence type="predicted"/>
<accession>A0ABQ3JBH9</accession>
<organism evidence="2 3">
    <name type="scientific">Amycolatopsis deserti</name>
    <dbReference type="NCBI Taxonomy" id="185696"/>
    <lineage>
        <taxon>Bacteria</taxon>
        <taxon>Bacillati</taxon>
        <taxon>Actinomycetota</taxon>
        <taxon>Actinomycetes</taxon>
        <taxon>Pseudonocardiales</taxon>
        <taxon>Pseudonocardiaceae</taxon>
        <taxon>Amycolatopsis</taxon>
    </lineage>
</organism>
<gene>
    <name evidence="2" type="ORF">GCM10017786_47850</name>
</gene>
<comment type="caution">
    <text evidence="2">The sequence shown here is derived from an EMBL/GenBank/DDBJ whole genome shotgun (WGS) entry which is preliminary data.</text>
</comment>
<dbReference type="EMBL" id="BNAU01000005">
    <property type="protein sequence ID" value="GHF08482.1"/>
    <property type="molecule type" value="Genomic_DNA"/>
</dbReference>
<sequence>MRIKGIIMGAATGAIGLAMFAAPAANASEGSDCDPNPGSTGSCGWINVEPDVVHRGDVVDVEANCRNAVASPVSDVLLNFTPTAEPTHWSATVSRKAKPGEHTATITCPENTYTTTFLVVR</sequence>
<feature type="chain" id="PRO_5045787186" evidence="1">
    <location>
        <begin position="28"/>
        <end position="121"/>
    </location>
</feature>
<dbReference type="RefSeq" id="WP_191246853.1">
    <property type="nucleotide sequence ID" value="NZ_BNAU01000005.1"/>
</dbReference>
<keyword evidence="1" id="KW-0732">Signal</keyword>
<dbReference type="Proteomes" id="UP000605897">
    <property type="component" value="Unassembled WGS sequence"/>
</dbReference>
<evidence type="ECO:0000256" key="1">
    <source>
        <dbReference type="SAM" id="SignalP"/>
    </source>
</evidence>
<reference evidence="3" key="1">
    <citation type="journal article" date="2019" name="Int. J. Syst. Evol. Microbiol.">
        <title>The Global Catalogue of Microorganisms (GCM) 10K type strain sequencing project: providing services to taxonomists for standard genome sequencing and annotation.</title>
        <authorList>
            <consortium name="The Broad Institute Genomics Platform"/>
            <consortium name="The Broad Institute Genome Sequencing Center for Infectious Disease"/>
            <person name="Wu L."/>
            <person name="Ma J."/>
        </authorList>
    </citation>
    <scope>NUCLEOTIDE SEQUENCE [LARGE SCALE GENOMIC DNA]</scope>
    <source>
        <strain evidence="3">CGMCC 4.7677</strain>
    </source>
</reference>
<evidence type="ECO:0000313" key="3">
    <source>
        <dbReference type="Proteomes" id="UP000605897"/>
    </source>
</evidence>
<keyword evidence="3" id="KW-1185">Reference proteome</keyword>
<evidence type="ECO:0000313" key="2">
    <source>
        <dbReference type="EMBL" id="GHF08482.1"/>
    </source>
</evidence>